<dbReference type="Proteomes" id="UP000005940">
    <property type="component" value="Chromosome"/>
</dbReference>
<feature type="region of interest" description="Disordered" evidence="1">
    <location>
        <begin position="35"/>
        <end position="95"/>
    </location>
</feature>
<evidence type="ECO:0000256" key="2">
    <source>
        <dbReference type="SAM" id="Phobius"/>
    </source>
</evidence>
<dbReference type="AlphaFoldDB" id="A0A7G3UL05"/>
<keyword evidence="2" id="KW-1133">Transmembrane helix</keyword>
<evidence type="ECO:0000313" key="4">
    <source>
        <dbReference type="Proteomes" id="UP000005940"/>
    </source>
</evidence>
<organism evidence="3 4">
    <name type="scientific">Streptomyces tsukubensis (strain DSM 42081 / NBRC 108919 / NRRL 18488 / 9993)</name>
    <dbReference type="NCBI Taxonomy" id="1114943"/>
    <lineage>
        <taxon>Bacteria</taxon>
        <taxon>Bacillati</taxon>
        <taxon>Actinomycetota</taxon>
        <taxon>Actinomycetes</taxon>
        <taxon>Kitasatosporales</taxon>
        <taxon>Streptomycetaceae</taxon>
        <taxon>Streptomyces</taxon>
    </lineage>
</organism>
<feature type="compositionally biased region" description="Low complexity" evidence="1">
    <location>
        <begin position="133"/>
        <end position="147"/>
    </location>
</feature>
<name>A0A7G3UL05_STRT9</name>
<evidence type="ECO:0000313" key="3">
    <source>
        <dbReference type="EMBL" id="QKM70065.1"/>
    </source>
</evidence>
<feature type="region of interest" description="Disordered" evidence="1">
    <location>
        <begin position="133"/>
        <end position="153"/>
    </location>
</feature>
<feature type="transmembrane region" description="Helical" evidence="2">
    <location>
        <begin position="103"/>
        <end position="126"/>
    </location>
</feature>
<feature type="compositionally biased region" description="Basic and acidic residues" evidence="1">
    <location>
        <begin position="60"/>
        <end position="70"/>
    </location>
</feature>
<keyword evidence="2" id="KW-0472">Membrane</keyword>
<protein>
    <submittedName>
        <fullName evidence="3">Uncharacterized protein</fullName>
    </submittedName>
</protein>
<sequence>MRIMVKAQGTRTGRLLLFLALLFGVATMHTLGHPSSGHATGGTAVHAPLHADPAPAGDGTDVRGAAREHVPPPAASGSSRHVPPAASGAVLQNSGPSPGVMDPTMVCLAVLGAFGVALLLLAGAWLRRRAASAAPARTGTAAGARASPRPPPPRIRLAQLSVLRI</sequence>
<reference evidence="3 4" key="1">
    <citation type="journal article" date="2012" name="J. Bacteriol.">
        <title>Draft genome of Streptomyces tsukubaensis NRRL 18488, the producer of the clinically important immunosuppressant tacrolimus (FK506).</title>
        <authorList>
            <person name="Barreiro C."/>
            <person name="Prieto C."/>
            <person name="Sola-Landa A."/>
            <person name="Solera E."/>
            <person name="Martinez-Castro M."/>
            <person name="Perez-Redondo R."/>
            <person name="Garcia-Estrada C."/>
            <person name="Aparicio J.F."/>
            <person name="Fernandez-Martinez L.T."/>
            <person name="Santos-Aberturas J."/>
            <person name="Salehi-Najafabadi Z."/>
            <person name="Rodriguez-Garcia A."/>
            <person name="Tauch A."/>
            <person name="Martin J.F."/>
        </authorList>
    </citation>
    <scope>NUCLEOTIDE SEQUENCE [LARGE SCALE GENOMIC DNA]</scope>
    <source>
        <strain evidence="4">DSM 42081 / NBRC 108919 / NRRL 18488 / 9993</strain>
    </source>
</reference>
<proteinExistence type="predicted"/>
<dbReference type="EMBL" id="CP029159">
    <property type="protein sequence ID" value="QKM70065.1"/>
    <property type="molecule type" value="Genomic_DNA"/>
</dbReference>
<keyword evidence="4" id="KW-1185">Reference proteome</keyword>
<evidence type="ECO:0000256" key="1">
    <source>
        <dbReference type="SAM" id="MobiDB-lite"/>
    </source>
</evidence>
<gene>
    <name evidence="3" type="ORF">STSU_025980</name>
</gene>
<keyword evidence="2" id="KW-0812">Transmembrane</keyword>
<accession>A0A7G3UL05</accession>